<keyword evidence="2" id="KW-1185">Reference proteome</keyword>
<dbReference type="Proteomes" id="UP001474120">
    <property type="component" value="Unassembled WGS sequence"/>
</dbReference>
<dbReference type="EMBL" id="JBCDNA010000003">
    <property type="protein sequence ID" value="MEL4456700.1"/>
    <property type="molecule type" value="Genomic_DNA"/>
</dbReference>
<dbReference type="Pfam" id="PF07751">
    <property type="entry name" value="Abi_2"/>
    <property type="match status" value="1"/>
</dbReference>
<proteinExistence type="predicted"/>
<accession>A0ABU9L653</accession>
<sequence>MANKATSIDNQIIKLRNRGMILDFEEAKLKEILLDIGYYRLGFYWHPFEVDEDHNFQKNTRFSNILNLYYLDVDLRYLLIKYINRFELNFRTNLIYWPSMKYENNCFWYTDPKIMSKEYIRNLKRYYNFNFINKNFQIKRHHENYPDHKYAPCWKTFEYYTFGSISRIYESILDEELKKEISSKYQIKKFQKFQNFLDTLVFVRNSCAHSGVIYDLNIVFGVNELPNIKFNNGNSHQLDAAIKVLLFLLDEISLNRKNELQDSLNNLFSKHAENEQIKDVITKKIGYSFPS</sequence>
<comment type="caution">
    <text evidence="1">The sequence shown here is derived from an EMBL/GenBank/DDBJ whole genome shotgun (WGS) entry which is preliminary data.</text>
</comment>
<evidence type="ECO:0000313" key="1">
    <source>
        <dbReference type="EMBL" id="MEL4456700.1"/>
    </source>
</evidence>
<organism evidence="1 2">
    <name type="scientific">Lutimonas vermicola</name>
    <dbReference type="NCBI Taxonomy" id="414288"/>
    <lineage>
        <taxon>Bacteria</taxon>
        <taxon>Pseudomonadati</taxon>
        <taxon>Bacteroidota</taxon>
        <taxon>Flavobacteriia</taxon>
        <taxon>Flavobacteriales</taxon>
        <taxon>Flavobacteriaceae</taxon>
        <taxon>Lutimonas</taxon>
    </lineage>
</organism>
<reference evidence="1 2" key="1">
    <citation type="submission" date="2024-04" db="EMBL/GenBank/DDBJ databases">
        <title>whole genome sequencing of Lutimonas vermicola strain IMCC1616.</title>
        <authorList>
            <person name="Bae S.S."/>
        </authorList>
    </citation>
    <scope>NUCLEOTIDE SEQUENCE [LARGE SCALE GENOMIC DNA]</scope>
    <source>
        <strain evidence="1 2">IMCC1616</strain>
    </source>
</reference>
<protein>
    <submittedName>
        <fullName evidence="1">Abi family protein</fullName>
    </submittedName>
</protein>
<gene>
    <name evidence="1" type="ORF">AABB81_12400</name>
</gene>
<dbReference type="RefSeq" id="WP_342160867.1">
    <property type="nucleotide sequence ID" value="NZ_JBCDNA010000003.1"/>
</dbReference>
<evidence type="ECO:0000313" key="2">
    <source>
        <dbReference type="Proteomes" id="UP001474120"/>
    </source>
</evidence>
<name>A0ABU9L653_9FLAO</name>
<dbReference type="InterPro" id="IPR011664">
    <property type="entry name" value="Abi_system_AbiD/AbiF-like"/>
</dbReference>